<protein>
    <submittedName>
        <fullName evidence="1">Uncharacterized protein</fullName>
    </submittedName>
</protein>
<dbReference type="Proteomes" id="UP001156691">
    <property type="component" value="Unassembled WGS sequence"/>
</dbReference>
<reference evidence="2" key="1">
    <citation type="journal article" date="2019" name="Int. J. Syst. Evol. Microbiol.">
        <title>The Global Catalogue of Microorganisms (GCM) 10K type strain sequencing project: providing services to taxonomists for standard genome sequencing and annotation.</title>
        <authorList>
            <consortium name="The Broad Institute Genomics Platform"/>
            <consortium name="The Broad Institute Genome Sequencing Center for Infectious Disease"/>
            <person name="Wu L."/>
            <person name="Ma J."/>
        </authorList>
    </citation>
    <scope>NUCLEOTIDE SEQUENCE [LARGE SCALE GENOMIC DNA]</scope>
    <source>
        <strain evidence="2">NBRC 112416</strain>
    </source>
</reference>
<proteinExistence type="predicted"/>
<evidence type="ECO:0000313" key="1">
    <source>
        <dbReference type="EMBL" id="GLQ57180.1"/>
    </source>
</evidence>
<organism evidence="1 2">
    <name type="scientific">Devosia nitrariae</name>
    <dbReference type="NCBI Taxonomy" id="2071872"/>
    <lineage>
        <taxon>Bacteria</taxon>
        <taxon>Pseudomonadati</taxon>
        <taxon>Pseudomonadota</taxon>
        <taxon>Alphaproteobacteria</taxon>
        <taxon>Hyphomicrobiales</taxon>
        <taxon>Devosiaceae</taxon>
        <taxon>Devosia</taxon>
    </lineage>
</organism>
<sequence length="121" mass="13495">MPFGIVPFTRDGITAVKHRIRDQCPDIKSSHIDEAIAFGFGFHTYAAMLPVLERVEAVSSLSAQMVPQWVMLRLAQLGYEPTRLQELQGLLWNPPVRLSAEAQARYSDSSQLFRPAPANDG</sequence>
<comment type="caution">
    <text evidence="1">The sequence shown here is derived from an EMBL/GenBank/DDBJ whole genome shotgun (WGS) entry which is preliminary data.</text>
</comment>
<evidence type="ECO:0000313" key="2">
    <source>
        <dbReference type="Proteomes" id="UP001156691"/>
    </source>
</evidence>
<dbReference type="EMBL" id="BSNS01000023">
    <property type="protein sequence ID" value="GLQ57180.1"/>
    <property type="molecule type" value="Genomic_DNA"/>
</dbReference>
<gene>
    <name evidence="1" type="ORF">GCM10010862_44390</name>
</gene>
<name>A0ABQ5WB65_9HYPH</name>
<accession>A0ABQ5WB65</accession>
<keyword evidence="2" id="KW-1185">Reference proteome</keyword>
<dbReference type="RefSeq" id="WP_284342577.1">
    <property type="nucleotide sequence ID" value="NZ_BSNS01000023.1"/>
</dbReference>